<dbReference type="InterPro" id="IPR035421">
    <property type="entry name" value="Terminase_6C"/>
</dbReference>
<sequence>MSYKEKGIKRALEKVNASEEKTDPKKQERLKKAENDFWFFCSYYLSHYFSSEPADYHKILVEIINTEKITNDQVKKLKSYIKPKYHNLLKPIHTLEGLVDIEPREHAKSTRMSLAYPLWRVLTGKSKFILLMSASQEMANLFLENIKAELEENEKLIEDFGEQQGDKWKSDFITLKNGSAIASKGAGASMRGIRYRQHRPDLVIADDIMKDDLANSLSQREKLYRWFKRVVMALGKNAFVVVVNTIFHSDDLPSRLLKEIEEEKLKNWLGLRFSAILEDGTPLWKEMWSIEDLEKKKRALGSVHFSTEYLNEPLSEEDMIFKPDWIQYYQPVEIYNKNLDVVMGVDPATGKKNGDYSAIVTVGKDRGTGLYYVLDAYGEKISDLKFANKIIEKYLIYKPRKIIFESQVFQELYKNTIMREASKQGIHLPIKPVKATIQKEIRIQRLAPLIENGLIHFKENQKLLIDQLIEFPKGSHDDLPDALEMAVSAFEKTSGDVKIVDSTPWNSKRLEIQY</sequence>
<organism evidence="3 4">
    <name type="scientific">Persephonella hydrogeniphila</name>
    <dbReference type="NCBI Taxonomy" id="198703"/>
    <lineage>
        <taxon>Bacteria</taxon>
        <taxon>Pseudomonadati</taxon>
        <taxon>Aquificota</taxon>
        <taxon>Aquificia</taxon>
        <taxon>Aquificales</taxon>
        <taxon>Hydrogenothermaceae</taxon>
        <taxon>Persephonella</taxon>
    </lineage>
</organism>
<dbReference type="InterPro" id="IPR006517">
    <property type="entry name" value="Phage_terminase_lsu-like_C"/>
</dbReference>
<reference evidence="4" key="1">
    <citation type="submission" date="2017-09" db="EMBL/GenBank/DDBJ databases">
        <authorList>
            <person name="Varghese N."/>
            <person name="Submissions S."/>
        </authorList>
    </citation>
    <scope>NUCLEOTIDE SEQUENCE [LARGE SCALE GENOMIC DNA]</scope>
    <source>
        <strain evidence="4">DSM 15103</strain>
    </source>
</reference>
<evidence type="ECO:0000313" key="4">
    <source>
        <dbReference type="Proteomes" id="UP000219036"/>
    </source>
</evidence>
<gene>
    <name evidence="3" type="ORF">SAMN06265182_1260</name>
</gene>
<evidence type="ECO:0000313" key="3">
    <source>
        <dbReference type="EMBL" id="SNZ08302.1"/>
    </source>
</evidence>
<dbReference type="NCBIfam" id="TIGR01630">
    <property type="entry name" value="psiM2_ORF9"/>
    <property type="match status" value="1"/>
</dbReference>
<dbReference type="Proteomes" id="UP000219036">
    <property type="component" value="Unassembled WGS sequence"/>
</dbReference>
<evidence type="ECO:0000259" key="2">
    <source>
        <dbReference type="Pfam" id="PF17289"/>
    </source>
</evidence>
<dbReference type="Gene3D" id="3.40.50.300">
    <property type="entry name" value="P-loop containing nucleotide triphosphate hydrolases"/>
    <property type="match status" value="1"/>
</dbReference>
<dbReference type="InterPro" id="IPR027417">
    <property type="entry name" value="P-loop_NTPase"/>
</dbReference>
<keyword evidence="4" id="KW-1185">Reference proteome</keyword>
<dbReference type="Gene3D" id="3.30.420.240">
    <property type="match status" value="1"/>
</dbReference>
<keyword evidence="1" id="KW-1188">Viral release from host cell</keyword>
<proteinExistence type="predicted"/>
<dbReference type="AlphaFoldDB" id="A0A285NFL2"/>
<evidence type="ECO:0000256" key="1">
    <source>
        <dbReference type="ARBA" id="ARBA00022612"/>
    </source>
</evidence>
<dbReference type="Pfam" id="PF17289">
    <property type="entry name" value="Terminase_6C"/>
    <property type="match status" value="1"/>
</dbReference>
<dbReference type="RefSeq" id="WP_097000432.1">
    <property type="nucleotide sequence ID" value="NZ_OBEI01000004.1"/>
</dbReference>
<name>A0A285NFL2_9AQUI</name>
<dbReference type="OrthoDB" id="378710at2"/>
<protein>
    <submittedName>
        <fullName evidence="3">Phage uncharacterized protein (Putative large terminase), C-terminal domain-containing protein</fullName>
    </submittedName>
</protein>
<dbReference type="EMBL" id="OBEI01000004">
    <property type="protein sequence ID" value="SNZ08302.1"/>
    <property type="molecule type" value="Genomic_DNA"/>
</dbReference>
<accession>A0A285NFL2</accession>
<feature type="domain" description="Terminase large subunit gp17-like C-terminal" evidence="2">
    <location>
        <begin position="343"/>
        <end position="489"/>
    </location>
</feature>